<feature type="domain" description="CSC1/OSCA1-like 7TM region" evidence="9">
    <location>
        <begin position="1892"/>
        <end position="2169"/>
    </location>
</feature>
<evidence type="ECO:0000256" key="4">
    <source>
        <dbReference type="ARBA" id="ARBA00022692"/>
    </source>
</evidence>
<feature type="region of interest" description="Disordered" evidence="7">
    <location>
        <begin position="137"/>
        <end position="162"/>
    </location>
</feature>
<feature type="compositionally biased region" description="Basic and acidic residues" evidence="7">
    <location>
        <begin position="364"/>
        <end position="377"/>
    </location>
</feature>
<feature type="compositionally biased region" description="Acidic residues" evidence="7">
    <location>
        <begin position="2239"/>
        <end position="2248"/>
    </location>
</feature>
<comment type="similarity">
    <text evidence="2">Belongs to the CSC1 (TC 1.A.17) family.</text>
</comment>
<evidence type="ECO:0000256" key="3">
    <source>
        <dbReference type="ARBA" id="ARBA00022448"/>
    </source>
</evidence>
<feature type="compositionally biased region" description="Basic and acidic residues" evidence="7">
    <location>
        <begin position="2249"/>
        <end position="2265"/>
    </location>
</feature>
<dbReference type="InterPro" id="IPR032880">
    <property type="entry name" value="CSC1/OSCA1-like_N"/>
</dbReference>
<dbReference type="GO" id="GO:0005227">
    <property type="term" value="F:calcium-activated cation channel activity"/>
    <property type="evidence" value="ECO:0007669"/>
    <property type="project" value="InterPro"/>
</dbReference>
<dbReference type="InterPro" id="IPR045122">
    <property type="entry name" value="Csc1-like"/>
</dbReference>
<dbReference type="InterPro" id="IPR027815">
    <property type="entry name" value="CSC1/OSCA1-like_cyt"/>
</dbReference>
<feature type="transmembrane region" description="Helical" evidence="8">
    <location>
        <begin position="20"/>
        <end position="45"/>
    </location>
</feature>
<dbReference type="Pfam" id="PF12621">
    <property type="entry name" value="PHM7_ext"/>
    <property type="match status" value="1"/>
</dbReference>
<feature type="transmembrane region" description="Helical" evidence="8">
    <location>
        <begin position="986"/>
        <end position="1004"/>
    </location>
</feature>
<feature type="transmembrane region" description="Helical" evidence="8">
    <location>
        <begin position="931"/>
        <end position="959"/>
    </location>
</feature>
<keyword evidence="4 8" id="KW-0812">Transmembrane</keyword>
<feature type="compositionally biased region" description="Basic and acidic residues" evidence="7">
    <location>
        <begin position="1477"/>
        <end position="1491"/>
    </location>
</feature>
<feature type="transmembrane region" description="Helical" evidence="8">
    <location>
        <begin position="1983"/>
        <end position="2007"/>
    </location>
</feature>
<evidence type="ECO:0000256" key="7">
    <source>
        <dbReference type="SAM" id="MobiDB-lite"/>
    </source>
</evidence>
<feature type="transmembrane region" description="Helical" evidence="8">
    <location>
        <begin position="1892"/>
        <end position="1915"/>
    </location>
</feature>
<comment type="subcellular location">
    <subcellularLocation>
        <location evidence="1">Membrane</location>
        <topology evidence="1">Multi-pass membrane protein</topology>
    </subcellularLocation>
</comment>
<feature type="region of interest" description="Disordered" evidence="7">
    <location>
        <begin position="1625"/>
        <end position="1657"/>
    </location>
</feature>
<feature type="compositionally biased region" description="Basic and acidic residues" evidence="7">
    <location>
        <begin position="1506"/>
        <end position="1519"/>
    </location>
</feature>
<dbReference type="PANTHER" id="PTHR13018:SF20">
    <property type="entry name" value="SPORULATION-SPECIFIC PROTEIN 75"/>
    <property type="match status" value="1"/>
</dbReference>
<gene>
    <name evidence="14" type="ORF">BN1708_010819</name>
</gene>
<dbReference type="InterPro" id="IPR022257">
    <property type="entry name" value="PHM7_ext"/>
</dbReference>
<evidence type="ECO:0000256" key="2">
    <source>
        <dbReference type="ARBA" id="ARBA00007779"/>
    </source>
</evidence>
<feature type="compositionally biased region" description="Basic and acidic residues" evidence="7">
    <location>
        <begin position="1532"/>
        <end position="1545"/>
    </location>
</feature>
<feature type="compositionally biased region" description="Basic and acidic residues" evidence="7">
    <location>
        <begin position="1633"/>
        <end position="1655"/>
    </location>
</feature>
<feature type="transmembrane region" description="Helical" evidence="8">
    <location>
        <begin position="2038"/>
        <end position="2066"/>
    </location>
</feature>
<protein>
    <recommendedName>
        <fullName evidence="16">DUF427 domain-containing protein</fullName>
    </recommendedName>
</protein>
<feature type="transmembrane region" description="Helical" evidence="8">
    <location>
        <begin position="2112"/>
        <end position="2133"/>
    </location>
</feature>
<feature type="domain" description="CSC1/OSCA1-like 7TM region" evidence="9">
    <location>
        <begin position="724"/>
        <end position="1001"/>
    </location>
</feature>
<evidence type="ECO:0000259" key="13">
    <source>
        <dbReference type="Pfam" id="PF14703"/>
    </source>
</evidence>
<feature type="region of interest" description="Disordered" evidence="7">
    <location>
        <begin position="456"/>
        <end position="488"/>
    </location>
</feature>
<feature type="transmembrane region" description="Helical" evidence="8">
    <location>
        <begin position="815"/>
        <end position="839"/>
    </location>
</feature>
<feature type="transmembrane region" description="Helical" evidence="8">
    <location>
        <begin position="1342"/>
        <end position="1362"/>
    </location>
</feature>
<keyword evidence="5 8" id="KW-1133">Transmembrane helix</keyword>
<evidence type="ECO:0008006" key="16">
    <source>
        <dbReference type="Google" id="ProtNLM"/>
    </source>
</evidence>
<feature type="compositionally biased region" description="Basic and acidic residues" evidence="7">
    <location>
        <begin position="465"/>
        <end position="487"/>
    </location>
</feature>
<dbReference type="Gene3D" id="2.170.150.40">
    <property type="entry name" value="Domain of unknown function (DUF427)"/>
    <property type="match status" value="2"/>
</dbReference>
<feature type="region of interest" description="Disordered" evidence="7">
    <location>
        <begin position="2238"/>
        <end position="2285"/>
    </location>
</feature>
<organism evidence="14 15">
    <name type="scientific">Verticillium longisporum</name>
    <name type="common">Verticillium dahliae var. longisporum</name>
    <dbReference type="NCBI Taxonomy" id="100787"/>
    <lineage>
        <taxon>Eukaryota</taxon>
        <taxon>Fungi</taxon>
        <taxon>Dikarya</taxon>
        <taxon>Ascomycota</taxon>
        <taxon>Pezizomycotina</taxon>
        <taxon>Sordariomycetes</taxon>
        <taxon>Hypocreomycetidae</taxon>
        <taxon>Glomerellales</taxon>
        <taxon>Plectosphaerellaceae</taxon>
        <taxon>Verticillium</taxon>
    </lineage>
</organism>
<feature type="region of interest" description="Disordered" evidence="7">
    <location>
        <begin position="1070"/>
        <end position="1117"/>
    </location>
</feature>
<feature type="compositionally biased region" description="Basic and acidic residues" evidence="7">
    <location>
        <begin position="338"/>
        <end position="347"/>
    </location>
</feature>
<dbReference type="PANTHER" id="PTHR13018">
    <property type="entry name" value="PROBABLE MEMBRANE PROTEIN DUF221-RELATED"/>
    <property type="match status" value="1"/>
</dbReference>
<dbReference type="Pfam" id="PF14703">
    <property type="entry name" value="PHM7_cyt"/>
    <property type="match status" value="4"/>
</dbReference>
<keyword evidence="3" id="KW-0813">Transport</keyword>
<evidence type="ECO:0000256" key="6">
    <source>
        <dbReference type="ARBA" id="ARBA00023136"/>
    </source>
</evidence>
<dbReference type="Pfam" id="PF02714">
    <property type="entry name" value="RSN1_7TM"/>
    <property type="match status" value="2"/>
</dbReference>
<accession>A0A0G4KUK4</accession>
<evidence type="ECO:0000259" key="9">
    <source>
        <dbReference type="Pfam" id="PF02714"/>
    </source>
</evidence>
<feature type="domain" description="CSC1/OSCA1-like cytosolic" evidence="13">
    <location>
        <begin position="1773"/>
        <end position="1878"/>
    </location>
</feature>
<feature type="compositionally biased region" description="Basic and acidic residues" evidence="7">
    <location>
        <begin position="1081"/>
        <end position="1097"/>
    </location>
</feature>
<evidence type="ECO:0000259" key="10">
    <source>
        <dbReference type="Pfam" id="PF04248"/>
    </source>
</evidence>
<reference evidence="14 15" key="1">
    <citation type="submission" date="2015-05" db="EMBL/GenBank/DDBJ databases">
        <authorList>
            <person name="Wang D.B."/>
            <person name="Wang M."/>
        </authorList>
    </citation>
    <scope>NUCLEOTIDE SEQUENCE [LARGE SCALE GENOMIC DNA]</scope>
    <source>
        <strain evidence="14">VL1</strain>
    </source>
</reference>
<feature type="transmembrane region" description="Helical" evidence="8">
    <location>
        <begin position="174"/>
        <end position="194"/>
    </location>
</feature>
<feature type="transmembrane region" description="Helical" evidence="8">
    <location>
        <begin position="767"/>
        <end position="794"/>
    </location>
</feature>
<keyword evidence="15" id="KW-1185">Reference proteome</keyword>
<evidence type="ECO:0000259" key="12">
    <source>
        <dbReference type="Pfam" id="PF13967"/>
    </source>
</evidence>
<dbReference type="Pfam" id="PF04248">
    <property type="entry name" value="NTP_transf_9"/>
    <property type="match status" value="2"/>
</dbReference>
<evidence type="ECO:0000259" key="11">
    <source>
        <dbReference type="Pfam" id="PF12621"/>
    </source>
</evidence>
<feature type="domain" description="DUF427" evidence="10">
    <location>
        <begin position="2424"/>
        <end position="2510"/>
    </location>
</feature>
<feature type="transmembrane region" description="Helical" evidence="8">
    <location>
        <begin position="2154"/>
        <end position="2172"/>
    </location>
</feature>
<dbReference type="EMBL" id="CVQH01004669">
    <property type="protein sequence ID" value="CRK13479.1"/>
    <property type="molecule type" value="Genomic_DNA"/>
</dbReference>
<evidence type="ECO:0000256" key="8">
    <source>
        <dbReference type="SAM" id="Phobius"/>
    </source>
</evidence>
<dbReference type="InterPro" id="IPR038694">
    <property type="entry name" value="DUF427_sf"/>
</dbReference>
<dbReference type="InterPro" id="IPR003864">
    <property type="entry name" value="CSC1/OSCA1-like_7TM"/>
</dbReference>
<feature type="transmembrane region" description="Helical" evidence="8">
    <location>
        <begin position="724"/>
        <end position="747"/>
    </location>
</feature>
<feature type="domain" description="CSC1/OSCA1-like cytosolic" evidence="13">
    <location>
        <begin position="1387"/>
        <end position="1466"/>
    </location>
</feature>
<evidence type="ECO:0000313" key="15">
    <source>
        <dbReference type="Proteomes" id="UP000044602"/>
    </source>
</evidence>
<feature type="domain" description="CSC1/OSCA1-like cytosolic" evidence="13">
    <location>
        <begin position="605"/>
        <end position="710"/>
    </location>
</feature>
<feature type="domain" description="DUF427" evidence="10">
    <location>
        <begin position="1245"/>
        <end position="1331"/>
    </location>
</feature>
<feature type="domain" description="CSC1/OSCA1-like N-terminal transmembrane" evidence="12">
    <location>
        <begin position="23"/>
        <end position="195"/>
    </location>
</feature>
<feature type="compositionally biased region" description="Basic and acidic residues" evidence="7">
    <location>
        <begin position="309"/>
        <end position="323"/>
    </location>
</feature>
<evidence type="ECO:0000256" key="5">
    <source>
        <dbReference type="ARBA" id="ARBA00022989"/>
    </source>
</evidence>
<dbReference type="Proteomes" id="UP000044602">
    <property type="component" value="Unassembled WGS sequence"/>
</dbReference>
<feature type="transmembrane region" description="Helical" evidence="8">
    <location>
        <begin position="98"/>
        <end position="122"/>
    </location>
</feature>
<dbReference type="Pfam" id="PF13967">
    <property type="entry name" value="RSN1_TM"/>
    <property type="match status" value="1"/>
</dbReference>
<name>A0A0G4KUK4_VERLO</name>
<sequence length="2518" mass="282758">MADEPSQGAPGSAESRAGTGLNAFLAALAASVIIFAVQISIFLLLRNKLARIFKPKTYLAPERERTDPPPRNPVQLIKTLWTFSDRDIIRRCGLDAYFFLRFLKTLLIIFVPMMCVLIPILVPINYIGGEGQDVIGGRPRGQNSTSGNNRQAGPPRGLDTLTMSNVSRENSSRYWAHLIMAILVISWVCVVFYFELRVYIKIRQDHLTSAEHRLRASATTVLVNNVPPKWLTEEGIRGLFDVFPGGIRNVWLNRDLGQLLEKIELRTQIHQQLESAETDLIKMAKKNQLKQRKKDEKKARKASHGKAPTKADLDLRRKQEDAAAHQMAEAGQGVSSGAHEEVPHDVSEAVGQHQQSGNRRNSHVHIDGDDKPERETENGSFGFGLLGGGLEKVGQGLRGGVGKAGLGFKALGHDVEDGVNTTNGFMRINSPGAGEHATYARGSADHAGIQSVREENVRPGTTDSAECHSRTTDAAERVHSTHSRDASDTSQIVKAFSNYDTTANGNTIRKVSNLNNLYDNEKRQWYQFWRAPPGGFASPVPQMQEGSEFPFGQKKTPKTFAERVKSWIPGMGGDELPAIEYDPASYSGKDYQATDGLGEPDAAWRKYVKPSKRPRHRLPRWGFPTWLAWLTFGKKVDTIYWCRTELARLNLEIREDQAHPERYPLMNSAFIQFNEQISAHMACQSLIHHLPKQMAPRVNEVSPNDVIWSNMAIKWWDEWFRTGAVTLLITAMVIFWAVPVAWTAALANIDKLTSIPWLRWIENNNTVYQIAGGVAGILPPLILALVLILVPILLDLLADFKGAKTGAQKTEFVQRFYFMFLFVQVFLVVSVASFFAGAADQLFANLQKFNEVDYIWTVLADNLPQAANYFFSYMILQALSSSSGALLQIGALLVWYVLAKMLDTTARNKWTRNTTLSGIKWGHLFPVYTNFACIGLIYSVTAPLINIFACITFGLLLLAQKYCLLYVVRAGIDTGGVLYPRAINQLFTGLYVMELSMAGMFFVARDVNNRPQQPQAIIMLVTVGLTICYQVLLNRSFSPLFRYLPVTGEDEAAIRDEVFHQEQLRRFGVVEETDQDTEGADVEKRHEGSIGDSRGREDDEIELQGLSRNDTKKRGYNPVKGVRNLAVKGGQGIRNVATWKKVEAPSAVRNAAYYRRHQRQKDLEAQRAIGEALYGGVADEIEDLMPEERNALVQESFKHTALRARMPTVWIPRDDLGVSDDEIRLTREYTENIHISNEGTALDTTATVNGVTVAETTEWEEVEGNVYFPPGSLTRDLFEGPTGHSTHCPWKGDAQYYHVKIGDTKLENAAWYYPDTKDKAKHFEGYVAFYKSKVDIKTEYRYWAHLIMAILVISWVCVVFYFELRVYIKIRQDHLTSAEHRLRASATTVLVNNVPPKWLTEEGIRGLFDVFPGGIRNVWLNRDLGQLLEKIELRTQIHQQLESAETDLIKMAKKNQLKQRKKDEKKARKASHGKAPTKADMELRRKQEDAAAHQMAEAGQGVSSGAHEEVPHDVSEAVDQHQQSGNRRNSHVHIDGDDRPEHEIENGSFGFGLLGGGLEKVGQGLRGGVGKAGMGFKALGHDVEDGVNTTNGFMRINSPGAGENATYTRGSADHARIQAVREENVRPGTTDSAECHSRTTDAAERVHSTHSRDASDTSQIVKAFSNYDTTANGNTIRKVSNLNNLYDNEKRQWYQFWRAPPGGFASPVPQMQEGSEFPFGQKKTPKTFAGRVKSWIPGMGDDELPAIEYDPASYSGKDYQATDGLGEPDAAWRKYVKPSKRPRHRLPRWGFPTWLAWLTFGKKVDTIYWCRTELARLNLEIREDQAHPERYPLMNSAFIQFNEQISAHMACQSLIHHLPKQMAPRVNEVSPNDVIWSNMAIKWWDEWFRTGAVTLLITAMVIFWAVPVAWTAALANIDKLTSISWLRWIENNNTVYQIAGGIAGILPPLTLALVLILVPILLDLLADFKGAKTGAQKTEFVQRFYFMFLFVQVFLVVSVASFFAGAADELFANLQKFNEVDYIWTVLADNLPQAANYFFSYMILQALSSSSGALLQIGALLVWYVLAKILDTTARNKWTRNTTLSGIKWGHLFPVYTNFACIGLIYSVTAPLINIFACITFGLLLLAQKYCLLYVVRAGIDTGGVLYPRAINQLFTGLYVMELSMAGMFFVARDENNRPQQPQAIIMLVTVGLTICYQVLLNRSFSPLFRYLPVTGEDEAAIRDEVFHQEQLRRFGMVEETDQDTDGADAEKRQDGSIGDSRGREDDEIELQGLSRNDTKKRGYNPVKGVRNLAVKGGQGLRNVATWKKVEAPSAVRNAAYYRRHQRQKDLEAQRAIGEALYGGVADEIEDLMPEERNALVQESFKHTALRARMPTVWIPRDDLGVSDDEIRLTREYTENIHISNEGTALDTRIATMTHTGRATATVNGVTVAETTEWEEVEGNVYFPPGSLTRELFEGPTGHSTHCPWKGDAQYYNVKTGDRKLENAAWYYPDTKDKAKHFEGYVAFYKSKVDIKTE</sequence>
<keyword evidence="6 8" id="KW-0472">Membrane</keyword>
<feature type="transmembrane region" description="Helical" evidence="8">
    <location>
        <begin position="1935"/>
        <end position="1962"/>
    </location>
</feature>
<evidence type="ECO:0000313" key="14">
    <source>
        <dbReference type="EMBL" id="CRK13479.1"/>
    </source>
</evidence>
<feature type="transmembrane region" description="Helical" evidence="8">
    <location>
        <begin position="870"/>
        <end position="898"/>
    </location>
</feature>
<feature type="transmembrane region" description="Helical" evidence="8">
    <location>
        <begin position="2184"/>
        <end position="2201"/>
    </location>
</feature>
<feature type="compositionally biased region" description="Polar residues" evidence="7">
    <location>
        <begin position="141"/>
        <end position="151"/>
    </location>
</feature>
<evidence type="ECO:0000256" key="1">
    <source>
        <dbReference type="ARBA" id="ARBA00004141"/>
    </source>
</evidence>
<dbReference type="InterPro" id="IPR007361">
    <property type="entry name" value="DUF427"/>
</dbReference>
<feature type="region of interest" description="Disordered" evidence="7">
    <location>
        <begin position="1454"/>
        <end position="1545"/>
    </location>
</feature>
<feature type="transmembrane region" description="Helical" evidence="8">
    <location>
        <begin position="1016"/>
        <end position="1033"/>
    </location>
</feature>
<proteinExistence type="inferred from homology"/>
<feature type="domain" description="10TM putative phosphate transporter extracellular tail" evidence="11">
    <location>
        <begin position="2354"/>
        <end position="2413"/>
    </location>
</feature>
<feature type="region of interest" description="Disordered" evidence="7">
    <location>
        <begin position="286"/>
        <end position="382"/>
    </location>
</feature>
<feature type="domain" description="CSC1/OSCA1-like cytosolic" evidence="13">
    <location>
        <begin position="219"/>
        <end position="295"/>
    </location>
</feature>
<dbReference type="GO" id="GO:0005886">
    <property type="term" value="C:plasma membrane"/>
    <property type="evidence" value="ECO:0007669"/>
    <property type="project" value="TreeGrafter"/>
</dbReference>
<feature type="compositionally biased region" description="Acidic residues" evidence="7">
    <location>
        <begin position="1071"/>
        <end position="1080"/>
    </location>
</feature>